<keyword evidence="1" id="KW-0663">Pyridoxal phosphate</keyword>
<dbReference type="RefSeq" id="WP_131259623.1">
    <property type="nucleotide sequence ID" value="NZ_JBHSUS010000001.1"/>
</dbReference>
<evidence type="ECO:0000259" key="2">
    <source>
        <dbReference type="Pfam" id="PF00266"/>
    </source>
</evidence>
<keyword evidence="3" id="KW-0808">Transferase</keyword>
<feature type="domain" description="Aminotransferase class V" evidence="2">
    <location>
        <begin position="32"/>
        <end position="438"/>
    </location>
</feature>
<dbReference type="Gene3D" id="3.40.640.10">
    <property type="entry name" value="Type I PLP-dependent aspartate aminotransferase-like (Major domain)"/>
    <property type="match status" value="1"/>
</dbReference>
<dbReference type="SUPFAM" id="SSF53383">
    <property type="entry name" value="PLP-dependent transferases"/>
    <property type="match status" value="1"/>
</dbReference>
<keyword evidence="3" id="KW-0032">Aminotransferase</keyword>
<dbReference type="InterPro" id="IPR015424">
    <property type="entry name" value="PyrdxlP-dep_Trfase"/>
</dbReference>
<dbReference type="InterPro" id="IPR000192">
    <property type="entry name" value="Aminotrans_V_dom"/>
</dbReference>
<evidence type="ECO:0000256" key="1">
    <source>
        <dbReference type="ARBA" id="ARBA00022898"/>
    </source>
</evidence>
<dbReference type="Proteomes" id="UP001596364">
    <property type="component" value="Unassembled WGS sequence"/>
</dbReference>
<gene>
    <name evidence="3" type="ORF">ACFP85_10980</name>
</gene>
<evidence type="ECO:0000313" key="3">
    <source>
        <dbReference type="EMBL" id="MFC6440666.1"/>
    </source>
</evidence>
<dbReference type="Pfam" id="PF00266">
    <property type="entry name" value="Aminotran_5"/>
    <property type="match status" value="1"/>
</dbReference>
<organism evidence="3 4">
    <name type="scientific">Pseudobowmanella zhangzhouensis</name>
    <dbReference type="NCBI Taxonomy" id="1537679"/>
    <lineage>
        <taxon>Bacteria</taxon>
        <taxon>Pseudomonadati</taxon>
        <taxon>Pseudomonadota</taxon>
        <taxon>Gammaproteobacteria</taxon>
        <taxon>Alteromonadales</taxon>
        <taxon>Alteromonadaceae</taxon>
    </lineage>
</organism>
<keyword evidence="4" id="KW-1185">Reference proteome</keyword>
<reference evidence="4" key="1">
    <citation type="journal article" date="2019" name="Int. J. Syst. Evol. Microbiol.">
        <title>The Global Catalogue of Microorganisms (GCM) 10K type strain sequencing project: providing services to taxonomists for standard genome sequencing and annotation.</title>
        <authorList>
            <consortium name="The Broad Institute Genomics Platform"/>
            <consortium name="The Broad Institute Genome Sequencing Center for Infectious Disease"/>
            <person name="Wu L."/>
            <person name="Ma J."/>
        </authorList>
    </citation>
    <scope>NUCLEOTIDE SEQUENCE [LARGE SCALE GENOMIC DNA]</scope>
    <source>
        <strain evidence="4">CGMCC 1.16031</strain>
    </source>
</reference>
<name>A0ABW1XM13_9ALTE</name>
<protein>
    <submittedName>
        <fullName evidence="3">Aminotransferase class V-fold PLP-dependent enzyme</fullName>
    </submittedName>
</protein>
<dbReference type="PANTHER" id="PTHR43586">
    <property type="entry name" value="CYSTEINE DESULFURASE"/>
    <property type="match status" value="1"/>
</dbReference>
<dbReference type="GO" id="GO:0008483">
    <property type="term" value="F:transaminase activity"/>
    <property type="evidence" value="ECO:0007669"/>
    <property type="project" value="UniProtKB-KW"/>
</dbReference>
<comment type="caution">
    <text evidence="3">The sequence shown here is derived from an EMBL/GenBank/DDBJ whole genome shotgun (WGS) entry which is preliminary data.</text>
</comment>
<dbReference type="InterPro" id="IPR015421">
    <property type="entry name" value="PyrdxlP-dep_Trfase_major"/>
</dbReference>
<proteinExistence type="predicted"/>
<dbReference type="EMBL" id="JBHSUS010000001">
    <property type="protein sequence ID" value="MFC6440666.1"/>
    <property type="molecule type" value="Genomic_DNA"/>
</dbReference>
<sequence>MSLEQTFQQYRKHIIGERLRHTINGQSRDILYADWTASGRLYQPIEDFISQQLGPYVANTHTETNLTGTTMTHAYHQAQNIIKRHVNANDQDVLIAAGSGMTTVINKLQRILGLRIAEKWQERINLSEEEKPVVFITHMEHHSNQTTWNTCEVTVEVIHPDPRGLPDKGHLLALLELYQDRPLKIGAFTACSNVTGIKTDYHGLAKIMHQHGGLCFVDFACSAPYVDIDMHPEDDDERLDAIFFSPHKFLGGPGSSGVMVFNRKLYANKVPDQPGGGTVRWTNPWGGQGFYDDIETREDGGTPAFLQTIKVALAIQLKEQMGTQKIAAREQQLVRILMDGLAEIPQIHMLEPNVRERLCVVSFYVTHMHYNLVVRLLNDKFGIQVRGGCSCAGTYGHILLNVDQNQSCSITNKIDAGDLSDKPGWIRVSLHPTNTDAEARFIVKAIRQVVENADKWRDEYRFDPTLGDYVALNATPSELVTLEQIDLLPTQAVAAKSSMLKRVFTGLRLKRETAPLQHLN</sequence>
<dbReference type="Gene3D" id="3.90.1150.10">
    <property type="entry name" value="Aspartate Aminotransferase, domain 1"/>
    <property type="match status" value="1"/>
</dbReference>
<dbReference type="InterPro" id="IPR015422">
    <property type="entry name" value="PyrdxlP-dep_Trfase_small"/>
</dbReference>
<dbReference type="PANTHER" id="PTHR43586:SF8">
    <property type="entry name" value="CYSTEINE DESULFURASE 1, CHLOROPLASTIC"/>
    <property type="match status" value="1"/>
</dbReference>
<accession>A0ABW1XM13</accession>
<evidence type="ECO:0000313" key="4">
    <source>
        <dbReference type="Proteomes" id="UP001596364"/>
    </source>
</evidence>